<proteinExistence type="predicted"/>
<keyword evidence="1" id="KW-1133">Transmembrane helix</keyword>
<accession>A0ABX7B8N7</accession>
<feature type="transmembrane region" description="Helical" evidence="1">
    <location>
        <begin position="46"/>
        <end position="67"/>
    </location>
</feature>
<protein>
    <submittedName>
        <fullName evidence="2">Benzoate/H(+) symporter BenE family transporter</fullName>
    </submittedName>
</protein>
<feature type="transmembrane region" description="Helical" evidence="1">
    <location>
        <begin position="322"/>
        <end position="344"/>
    </location>
</feature>
<feature type="transmembrane region" description="Helical" evidence="1">
    <location>
        <begin position="144"/>
        <end position="164"/>
    </location>
</feature>
<feature type="transmembrane region" description="Helical" evidence="1">
    <location>
        <begin position="364"/>
        <end position="385"/>
    </location>
</feature>
<evidence type="ECO:0000313" key="2">
    <source>
        <dbReference type="EMBL" id="QQP89970.1"/>
    </source>
</evidence>
<dbReference type="EMBL" id="CP067420">
    <property type="protein sequence ID" value="QQP89970.1"/>
    <property type="molecule type" value="Genomic_DNA"/>
</dbReference>
<evidence type="ECO:0000313" key="3">
    <source>
        <dbReference type="Proteomes" id="UP000595197"/>
    </source>
</evidence>
<dbReference type="Proteomes" id="UP000595197">
    <property type="component" value="Chromosome"/>
</dbReference>
<gene>
    <name evidence="2" type="ORF">IGS68_01435</name>
</gene>
<dbReference type="RefSeq" id="WP_201076785.1">
    <property type="nucleotide sequence ID" value="NZ_CP067420.1"/>
</dbReference>
<reference evidence="2" key="1">
    <citation type="submission" date="2021-02" db="EMBL/GenBank/DDBJ databases">
        <title>Skermanella TT6 skin isolate.</title>
        <authorList>
            <person name="Lee K."/>
            <person name="Ganzorig M."/>
        </authorList>
    </citation>
    <scope>NUCLEOTIDE SEQUENCE</scope>
    <source>
        <strain evidence="2">TT6</strain>
    </source>
</reference>
<feature type="transmembrane region" description="Helical" evidence="1">
    <location>
        <begin position="292"/>
        <end position="315"/>
    </location>
</feature>
<dbReference type="PANTHER" id="PTHR30199:SF0">
    <property type="entry name" value="INNER MEMBRANE PROTEIN YDCO"/>
    <property type="match status" value="1"/>
</dbReference>
<feature type="transmembrane region" description="Helical" evidence="1">
    <location>
        <begin position="250"/>
        <end position="272"/>
    </location>
</feature>
<feature type="transmembrane region" description="Helical" evidence="1">
    <location>
        <begin position="96"/>
        <end position="114"/>
    </location>
</feature>
<keyword evidence="1" id="KW-0812">Transmembrane</keyword>
<dbReference type="NCBIfam" id="TIGR00843">
    <property type="entry name" value="benE"/>
    <property type="match status" value="1"/>
</dbReference>
<feature type="transmembrane region" description="Helical" evidence="1">
    <location>
        <begin position="211"/>
        <end position="238"/>
    </location>
</feature>
<dbReference type="PANTHER" id="PTHR30199">
    <property type="entry name" value="MFS FAMILY TRANSPORTER, PREDICTED SUBSTRATE BENZOATE"/>
    <property type="match status" value="1"/>
</dbReference>
<name>A0ABX7B8N7_9PROT</name>
<dbReference type="Pfam" id="PF03594">
    <property type="entry name" value="BenE"/>
    <property type="match status" value="1"/>
</dbReference>
<dbReference type="InterPro" id="IPR004711">
    <property type="entry name" value="Benzoate_Transporter"/>
</dbReference>
<keyword evidence="1" id="KW-0472">Membrane</keyword>
<sequence>MRNDTAPRSLLQPMTAGFLAALVGFGSAFPIVLQGLSAVGASPAQAASGLLALCIVTGLLGAAHSIATRQPISIAWSTPGAALLIATGVPEGGFPAAVGAFIVAGGLVVIAGLWRPFGRAVVAIPMGLASAMLAGVLLDLCLAPVRAVGALPELALPIVVTWALGWRFARLYAVPLAVLVAVLIILIATPIPEGALADIWPNPVLVMPEFTLPAVVSIAVPLFIVTMASQNVPGLAVLRGNGYRPEVAPVFVSTGLFGAASALFGGHAVNLAAITAALCAGPEAHPDPARRYLAPVAAGVAYVLLGLFAGFAASFIAASPPLLIQAVAGLALLSSLAGALAGALGRDDERLPAVVTFVTTASGVGFFGIGSAFWGLVAGGLLLALGRSGAVR</sequence>
<feature type="transmembrane region" description="Helical" evidence="1">
    <location>
        <begin position="171"/>
        <end position="191"/>
    </location>
</feature>
<feature type="transmembrane region" description="Helical" evidence="1">
    <location>
        <begin position="121"/>
        <end position="138"/>
    </location>
</feature>
<evidence type="ECO:0000256" key="1">
    <source>
        <dbReference type="SAM" id="Phobius"/>
    </source>
</evidence>
<keyword evidence="3" id="KW-1185">Reference proteome</keyword>
<organism evidence="2 3">
    <name type="scientific">Skermanella cutis</name>
    <dbReference type="NCBI Taxonomy" id="2775420"/>
    <lineage>
        <taxon>Bacteria</taxon>
        <taxon>Pseudomonadati</taxon>
        <taxon>Pseudomonadota</taxon>
        <taxon>Alphaproteobacteria</taxon>
        <taxon>Rhodospirillales</taxon>
        <taxon>Azospirillaceae</taxon>
        <taxon>Skermanella</taxon>
    </lineage>
</organism>